<dbReference type="Pfam" id="PF13742">
    <property type="entry name" value="tRNA_anti_2"/>
    <property type="match status" value="1"/>
</dbReference>
<evidence type="ECO:0000313" key="11">
    <source>
        <dbReference type="Proteomes" id="UP000318478"/>
    </source>
</evidence>
<dbReference type="GO" id="GO:0006308">
    <property type="term" value="P:DNA catabolic process"/>
    <property type="evidence" value="ECO:0007669"/>
    <property type="project" value="UniProtKB-UniRule"/>
</dbReference>
<dbReference type="GO" id="GO:0008855">
    <property type="term" value="F:exodeoxyribonuclease VII activity"/>
    <property type="evidence" value="ECO:0007669"/>
    <property type="project" value="UniProtKB-UniRule"/>
</dbReference>
<sequence>MQSERPLSPFPFGAERHNSGMPDPLANQPALSVAELTAQIKGLVEESFPSVWVTGEVSNFARPASGHCYFTLKDQHAQIRAVIWKGSASRMRFDLTDGLEILCHGRLDLYAPRGSYQIVIDQAQPKGVGSLELALRQLKEKLAAEGLFDADRKRPLPSFPRRVGFVTSPTGAAIRDFLEVARRRWSGSQILVIPTRVQGEGAAEEIAAAVRLANQIRPPLDVLVVGRGGGSIEDLWCFNEAAVIRAVAASQIPTVSAVGHEIDVTLCDLAADVRALTPSEAAERVVPSGDEFTSRVRTLSTRLHGAARRAVQVRSERVDGLAQRRPLARPYSLIQDHAARLDELQLAANRSIHRKLEHYRGLLRAAAGRLQSLSPLAVLARGYSITQDGRGQVVRDASRLKPGDRIGIRFATGKTEAIVD</sequence>
<comment type="subunit">
    <text evidence="5">Heterooligomer composed of large and small subunits.</text>
</comment>
<dbReference type="GO" id="GO:0003676">
    <property type="term" value="F:nucleic acid binding"/>
    <property type="evidence" value="ECO:0007669"/>
    <property type="project" value="InterPro"/>
</dbReference>
<dbReference type="AlphaFoldDB" id="A0A5C5YTB7"/>
<comment type="catalytic activity">
    <reaction evidence="5 6">
        <text>Exonucleolytic cleavage in either 5'- to 3'- or 3'- to 5'-direction to yield nucleoside 5'-phosphates.</text>
        <dbReference type="EC" id="3.1.11.6"/>
    </reaction>
</comment>
<evidence type="ECO:0000256" key="2">
    <source>
        <dbReference type="ARBA" id="ARBA00022722"/>
    </source>
</evidence>
<dbReference type="InterPro" id="IPR025824">
    <property type="entry name" value="OB-fold_nuc-bd_dom"/>
</dbReference>
<dbReference type="InterPro" id="IPR003753">
    <property type="entry name" value="Exonuc_VII_L"/>
</dbReference>
<gene>
    <name evidence="5 10" type="primary">xseA</name>
    <name evidence="10" type="ORF">Pla123a_16960</name>
</gene>
<dbReference type="EMBL" id="SJPO01000003">
    <property type="protein sequence ID" value="TWT77897.1"/>
    <property type="molecule type" value="Genomic_DNA"/>
</dbReference>
<dbReference type="NCBIfam" id="TIGR00237">
    <property type="entry name" value="xseA"/>
    <property type="match status" value="1"/>
</dbReference>
<feature type="domain" description="Exonuclease VII large subunit C-terminal" evidence="8">
    <location>
        <begin position="147"/>
        <end position="370"/>
    </location>
</feature>
<dbReference type="HAMAP" id="MF_00378">
    <property type="entry name" value="Exonuc_7_L"/>
    <property type="match status" value="1"/>
</dbReference>
<evidence type="ECO:0000259" key="9">
    <source>
        <dbReference type="Pfam" id="PF13742"/>
    </source>
</evidence>
<comment type="similarity">
    <text evidence="5 6">Belongs to the XseA family.</text>
</comment>
<evidence type="ECO:0000259" key="8">
    <source>
        <dbReference type="Pfam" id="PF02601"/>
    </source>
</evidence>
<dbReference type="GO" id="GO:0009318">
    <property type="term" value="C:exodeoxyribonuclease VII complex"/>
    <property type="evidence" value="ECO:0007669"/>
    <property type="project" value="UniProtKB-UniRule"/>
</dbReference>
<evidence type="ECO:0000256" key="3">
    <source>
        <dbReference type="ARBA" id="ARBA00022801"/>
    </source>
</evidence>
<feature type="region of interest" description="Disordered" evidence="7">
    <location>
        <begin position="1"/>
        <end position="23"/>
    </location>
</feature>
<dbReference type="EC" id="3.1.11.6" evidence="5"/>
<evidence type="ECO:0000256" key="7">
    <source>
        <dbReference type="SAM" id="MobiDB-lite"/>
    </source>
</evidence>
<evidence type="ECO:0000313" key="10">
    <source>
        <dbReference type="EMBL" id="TWT77897.1"/>
    </source>
</evidence>
<dbReference type="Proteomes" id="UP000318478">
    <property type="component" value="Unassembled WGS sequence"/>
</dbReference>
<evidence type="ECO:0000256" key="6">
    <source>
        <dbReference type="RuleBase" id="RU004355"/>
    </source>
</evidence>
<evidence type="ECO:0000256" key="5">
    <source>
        <dbReference type="HAMAP-Rule" id="MF_00378"/>
    </source>
</evidence>
<evidence type="ECO:0000256" key="4">
    <source>
        <dbReference type="ARBA" id="ARBA00022839"/>
    </source>
</evidence>
<dbReference type="InterPro" id="IPR020579">
    <property type="entry name" value="Exonuc_VII_lsu_C"/>
</dbReference>
<name>A0A5C5YTB7_9BACT</name>
<keyword evidence="3 5" id="KW-0378">Hydrolase</keyword>
<comment type="caution">
    <text evidence="10">The sequence shown here is derived from an EMBL/GenBank/DDBJ whole genome shotgun (WGS) entry which is preliminary data.</text>
</comment>
<organism evidence="10 11">
    <name type="scientific">Posidoniimonas polymericola</name>
    <dbReference type="NCBI Taxonomy" id="2528002"/>
    <lineage>
        <taxon>Bacteria</taxon>
        <taxon>Pseudomonadati</taxon>
        <taxon>Planctomycetota</taxon>
        <taxon>Planctomycetia</taxon>
        <taxon>Pirellulales</taxon>
        <taxon>Lacipirellulaceae</taxon>
        <taxon>Posidoniimonas</taxon>
    </lineage>
</organism>
<keyword evidence="11" id="KW-1185">Reference proteome</keyword>
<keyword evidence="2 5" id="KW-0540">Nuclease</keyword>
<reference evidence="10 11" key="1">
    <citation type="submission" date="2019-02" db="EMBL/GenBank/DDBJ databases">
        <title>Deep-cultivation of Planctomycetes and their phenomic and genomic characterization uncovers novel biology.</title>
        <authorList>
            <person name="Wiegand S."/>
            <person name="Jogler M."/>
            <person name="Boedeker C."/>
            <person name="Pinto D."/>
            <person name="Vollmers J."/>
            <person name="Rivas-Marin E."/>
            <person name="Kohn T."/>
            <person name="Peeters S.H."/>
            <person name="Heuer A."/>
            <person name="Rast P."/>
            <person name="Oberbeckmann S."/>
            <person name="Bunk B."/>
            <person name="Jeske O."/>
            <person name="Meyerdierks A."/>
            <person name="Storesund J.E."/>
            <person name="Kallscheuer N."/>
            <person name="Luecker S."/>
            <person name="Lage O.M."/>
            <person name="Pohl T."/>
            <person name="Merkel B.J."/>
            <person name="Hornburger P."/>
            <person name="Mueller R.-W."/>
            <person name="Bruemmer F."/>
            <person name="Labrenz M."/>
            <person name="Spormann A.M."/>
            <person name="Op Den Camp H."/>
            <person name="Overmann J."/>
            <person name="Amann R."/>
            <person name="Jetten M.S.M."/>
            <person name="Mascher T."/>
            <person name="Medema M.H."/>
            <person name="Devos D.P."/>
            <person name="Kaster A.-K."/>
            <person name="Ovreas L."/>
            <person name="Rohde M."/>
            <person name="Galperin M.Y."/>
            <person name="Jogler C."/>
        </authorList>
    </citation>
    <scope>NUCLEOTIDE SEQUENCE [LARGE SCALE GENOMIC DNA]</scope>
    <source>
        <strain evidence="10 11">Pla123a</strain>
    </source>
</reference>
<dbReference type="Pfam" id="PF02601">
    <property type="entry name" value="Exonuc_VII_L"/>
    <property type="match status" value="1"/>
</dbReference>
<protein>
    <recommendedName>
        <fullName evidence="5">Exodeoxyribonuclease 7 large subunit</fullName>
        <ecNumber evidence="5">3.1.11.6</ecNumber>
    </recommendedName>
    <alternativeName>
        <fullName evidence="5">Exodeoxyribonuclease VII large subunit</fullName>
        <shortName evidence="5">Exonuclease VII large subunit</shortName>
    </alternativeName>
</protein>
<comment type="subcellular location">
    <subcellularLocation>
        <location evidence="5 6">Cytoplasm</location>
    </subcellularLocation>
</comment>
<keyword evidence="4 5" id="KW-0269">Exonuclease</keyword>
<feature type="domain" description="OB-fold nucleic acid binding" evidence="9">
    <location>
        <begin position="31"/>
        <end position="122"/>
    </location>
</feature>
<dbReference type="GO" id="GO:0005737">
    <property type="term" value="C:cytoplasm"/>
    <property type="evidence" value="ECO:0007669"/>
    <property type="project" value="UniProtKB-SubCell"/>
</dbReference>
<evidence type="ECO:0000256" key="1">
    <source>
        <dbReference type="ARBA" id="ARBA00022490"/>
    </source>
</evidence>
<accession>A0A5C5YTB7</accession>
<comment type="function">
    <text evidence="5">Bidirectionally degrades single-stranded DNA into large acid-insoluble oligonucleotides, which are then degraded further into small acid-soluble oligonucleotides.</text>
</comment>
<dbReference type="PANTHER" id="PTHR30008:SF0">
    <property type="entry name" value="EXODEOXYRIBONUCLEASE 7 LARGE SUBUNIT"/>
    <property type="match status" value="1"/>
</dbReference>
<proteinExistence type="inferred from homology"/>
<dbReference type="PANTHER" id="PTHR30008">
    <property type="entry name" value="EXODEOXYRIBONUCLEASE 7 LARGE SUBUNIT"/>
    <property type="match status" value="1"/>
</dbReference>
<dbReference type="CDD" id="cd04489">
    <property type="entry name" value="ExoVII_LU_OBF"/>
    <property type="match status" value="1"/>
</dbReference>
<keyword evidence="1 5" id="KW-0963">Cytoplasm</keyword>